<keyword evidence="8 10" id="KW-0570">Pentose shunt</keyword>
<reference evidence="11 12" key="1">
    <citation type="submission" date="2018-05" db="EMBL/GenBank/DDBJ databases">
        <title>Streptomyces venezuelae.</title>
        <authorList>
            <person name="Kim W."/>
            <person name="Lee N."/>
            <person name="Cho B.-K."/>
        </authorList>
    </citation>
    <scope>NUCLEOTIDE SEQUENCE [LARGE SCALE GENOMIC DNA]</scope>
    <source>
        <strain evidence="11 12">ATCC 21782</strain>
    </source>
</reference>
<protein>
    <recommendedName>
        <fullName evidence="5 10">Transaldolase</fullName>
        <ecNumber evidence="5 10">2.2.1.2</ecNumber>
    </recommendedName>
</protein>
<evidence type="ECO:0000256" key="9">
    <source>
        <dbReference type="ARBA" id="ARBA00023270"/>
    </source>
</evidence>
<comment type="catalytic activity">
    <reaction evidence="10">
        <text>D-sedoheptulose 7-phosphate + D-glyceraldehyde 3-phosphate = D-erythrose 4-phosphate + beta-D-fructose 6-phosphate</text>
        <dbReference type="Rhea" id="RHEA:17053"/>
        <dbReference type="ChEBI" id="CHEBI:16897"/>
        <dbReference type="ChEBI" id="CHEBI:57483"/>
        <dbReference type="ChEBI" id="CHEBI:57634"/>
        <dbReference type="ChEBI" id="CHEBI:59776"/>
        <dbReference type="EC" id="2.2.1.2"/>
    </reaction>
</comment>
<evidence type="ECO:0000256" key="1">
    <source>
        <dbReference type="ARBA" id="ARBA00003518"/>
    </source>
</evidence>
<dbReference type="InterPro" id="IPR001585">
    <property type="entry name" value="TAL/FSA"/>
</dbReference>
<keyword evidence="7 10" id="KW-0808">Transferase</keyword>
<proteinExistence type="inferred from homology"/>
<sequence>MHTYARLMMSQPAMALLKQLAAEGVSLWLAAGNADLMPGALDRPAAATLLHGAVATDADPDTARRTCDTLWDTYLASEGRHGRVSLPLDPRVAHDAQAMVVEARSVHAEVGRPNLLVRIPATQAGLIAMEECVSLGIGVDADLVFSVERYDQVIGAYLNGLEQALTAGRPLDGITSVASVPVGVLDAEVNARLSALPSRSGPAVRAQDTAAVALARQIYRLREERLNGEWWRVLRAAGALPPGLLWTSVSPRHISALVGTNTAHAASLEVLESAATQVELHGDTLLNAHIEGHRALDILETLGIRMAEVADVLETVELNRLQHAWVLRS</sequence>
<comment type="similarity">
    <text evidence="4 10">Belongs to the transaldolase family. Type 2 subfamily.</text>
</comment>
<evidence type="ECO:0000256" key="8">
    <source>
        <dbReference type="ARBA" id="ARBA00023126"/>
    </source>
</evidence>
<evidence type="ECO:0000313" key="11">
    <source>
        <dbReference type="EMBL" id="QES49180.1"/>
    </source>
</evidence>
<dbReference type="Pfam" id="PF00923">
    <property type="entry name" value="TAL_FSA"/>
    <property type="match status" value="1"/>
</dbReference>
<comment type="pathway">
    <text evidence="3 10">Carbohydrate degradation; pentose phosphate pathway; D-glyceraldehyde 3-phosphate and beta-D-fructose 6-phosphate from D-ribose 5-phosphate and D-xylulose 5-phosphate (non-oxidative stage): step 2/3.</text>
</comment>
<dbReference type="SUPFAM" id="SSF51569">
    <property type="entry name" value="Aldolase"/>
    <property type="match status" value="1"/>
</dbReference>
<dbReference type="HAMAP" id="MF_00493">
    <property type="entry name" value="Transaldolase_2"/>
    <property type="match status" value="1"/>
</dbReference>
<comment type="function">
    <text evidence="1 10">Transaldolase is important for the balance of metabolites in the pentose-phosphate pathway.</text>
</comment>
<dbReference type="PANTHER" id="PTHR10683:SF31">
    <property type="entry name" value="TRANSALDOLASE"/>
    <property type="match status" value="1"/>
</dbReference>
<name>A0A5P2D3P8_STRVZ</name>
<evidence type="ECO:0000313" key="12">
    <source>
        <dbReference type="Proteomes" id="UP000325211"/>
    </source>
</evidence>
<dbReference type="UniPathway" id="UPA00115">
    <property type="reaction ID" value="UER00414"/>
</dbReference>
<dbReference type="EMBL" id="CP029190">
    <property type="protein sequence ID" value="QES49180.1"/>
    <property type="molecule type" value="Genomic_DNA"/>
</dbReference>
<keyword evidence="6 10" id="KW-0963">Cytoplasm</keyword>
<dbReference type="GO" id="GO:0006098">
    <property type="term" value="P:pentose-phosphate shunt"/>
    <property type="evidence" value="ECO:0007669"/>
    <property type="project" value="UniProtKB-UniRule"/>
</dbReference>
<dbReference type="GO" id="GO:0005737">
    <property type="term" value="C:cytoplasm"/>
    <property type="evidence" value="ECO:0007669"/>
    <property type="project" value="UniProtKB-SubCell"/>
</dbReference>
<comment type="caution">
    <text evidence="10">Lacks conserved residue(s) required for the propagation of feature annotation.</text>
</comment>
<dbReference type="AlphaFoldDB" id="A0A5P2D3P8"/>
<organism evidence="11 12">
    <name type="scientific">Streptomyces venezuelae</name>
    <dbReference type="NCBI Taxonomy" id="54571"/>
    <lineage>
        <taxon>Bacteria</taxon>
        <taxon>Bacillati</taxon>
        <taxon>Actinomycetota</taxon>
        <taxon>Actinomycetes</taxon>
        <taxon>Kitasatosporales</taxon>
        <taxon>Streptomycetaceae</taxon>
        <taxon>Streptomyces</taxon>
    </lineage>
</organism>
<evidence type="ECO:0000256" key="6">
    <source>
        <dbReference type="ARBA" id="ARBA00022490"/>
    </source>
</evidence>
<dbReference type="GO" id="GO:0004801">
    <property type="term" value="F:transaldolase activity"/>
    <property type="evidence" value="ECO:0007669"/>
    <property type="project" value="UniProtKB-UniRule"/>
</dbReference>
<gene>
    <name evidence="10" type="primary">tal</name>
    <name evidence="11" type="ORF">DEJ50_16560</name>
</gene>
<keyword evidence="9 10" id="KW-0704">Schiff base</keyword>
<dbReference type="Gene3D" id="3.20.20.70">
    <property type="entry name" value="Aldolase class I"/>
    <property type="match status" value="1"/>
</dbReference>
<accession>A0A5P2D3P8</accession>
<evidence type="ECO:0000256" key="3">
    <source>
        <dbReference type="ARBA" id="ARBA00004857"/>
    </source>
</evidence>
<evidence type="ECO:0000256" key="10">
    <source>
        <dbReference type="HAMAP-Rule" id="MF_00493"/>
    </source>
</evidence>
<dbReference type="Proteomes" id="UP000325211">
    <property type="component" value="Chromosome"/>
</dbReference>
<evidence type="ECO:0000256" key="5">
    <source>
        <dbReference type="ARBA" id="ARBA00013151"/>
    </source>
</evidence>
<dbReference type="GO" id="GO:0005975">
    <property type="term" value="P:carbohydrate metabolic process"/>
    <property type="evidence" value="ECO:0007669"/>
    <property type="project" value="InterPro"/>
</dbReference>
<evidence type="ECO:0000256" key="4">
    <source>
        <dbReference type="ARBA" id="ARBA00008426"/>
    </source>
</evidence>
<comment type="subcellular location">
    <subcellularLocation>
        <location evidence="2 10">Cytoplasm</location>
    </subcellularLocation>
</comment>
<dbReference type="PANTHER" id="PTHR10683">
    <property type="entry name" value="TRANSALDOLASE"/>
    <property type="match status" value="1"/>
</dbReference>
<dbReference type="InterPro" id="IPR004732">
    <property type="entry name" value="Transaldolase_2"/>
</dbReference>
<dbReference type="EC" id="2.2.1.2" evidence="5 10"/>
<evidence type="ECO:0000256" key="2">
    <source>
        <dbReference type="ARBA" id="ARBA00004496"/>
    </source>
</evidence>
<evidence type="ECO:0000256" key="7">
    <source>
        <dbReference type="ARBA" id="ARBA00022679"/>
    </source>
</evidence>
<dbReference type="InterPro" id="IPR013785">
    <property type="entry name" value="Aldolase_TIM"/>
</dbReference>